<dbReference type="EMBL" id="JAUSUU010000005">
    <property type="protein sequence ID" value="MDQ0335565.1"/>
    <property type="molecule type" value="Genomic_DNA"/>
</dbReference>
<reference evidence="2" key="1">
    <citation type="submission" date="2021-03" db="EMBL/GenBank/DDBJ databases">
        <title>Genomic Encyclopedia of Type Strains, Phase IV (KMG-IV): sequencing the most valuable type-strain genomes for metagenomic binning, comparative biology and taxonomic classification.</title>
        <authorList>
            <person name="Goeker M."/>
        </authorList>
    </citation>
    <scope>NUCLEOTIDE SEQUENCE</scope>
    <source>
        <strain evidence="2">DSM 15523</strain>
        <strain evidence="3 5">DSM 16476</strain>
    </source>
</reference>
<protein>
    <submittedName>
        <fullName evidence="2">Uncharacterized protein</fullName>
    </submittedName>
</protein>
<feature type="transmembrane region" description="Helical" evidence="1">
    <location>
        <begin position="13"/>
        <end position="31"/>
    </location>
</feature>
<gene>
    <name evidence="2" type="ORF">J2Z56_001890</name>
    <name evidence="3" type="ORF">J2Z57_002013</name>
</gene>
<accession>A0A9X0YJY0</accession>
<dbReference type="SUPFAM" id="SSF160574">
    <property type="entry name" value="BT0923-like"/>
    <property type="match status" value="1"/>
</dbReference>
<evidence type="ECO:0000313" key="5">
    <source>
        <dbReference type="Proteomes" id="UP001231587"/>
    </source>
</evidence>
<keyword evidence="5" id="KW-1185">Reference proteome</keyword>
<keyword evidence="1" id="KW-0812">Transmembrane</keyword>
<dbReference type="AlphaFoldDB" id="A0A9X0YJY0"/>
<comment type="caution">
    <text evidence="2">The sequence shown here is derived from an EMBL/GenBank/DDBJ whole genome shotgun (WGS) entry which is preliminary data.</text>
</comment>
<evidence type="ECO:0000256" key="1">
    <source>
        <dbReference type="SAM" id="Phobius"/>
    </source>
</evidence>
<keyword evidence="1" id="KW-1133">Transmembrane helix</keyword>
<dbReference type="EMBL" id="JAGGJQ010000004">
    <property type="protein sequence ID" value="MBP1839966.1"/>
    <property type="molecule type" value="Genomic_DNA"/>
</dbReference>
<keyword evidence="1" id="KW-0472">Membrane</keyword>
<evidence type="ECO:0000313" key="4">
    <source>
        <dbReference type="Proteomes" id="UP001138672"/>
    </source>
</evidence>
<evidence type="ECO:0000313" key="3">
    <source>
        <dbReference type="EMBL" id="MDQ0335565.1"/>
    </source>
</evidence>
<evidence type="ECO:0000313" key="2">
    <source>
        <dbReference type="EMBL" id="MBP1839966.1"/>
    </source>
</evidence>
<dbReference type="Proteomes" id="UP001138672">
    <property type="component" value="Unassembled WGS sequence"/>
</dbReference>
<name>A0A9X0YJY0_9FLAO</name>
<proteinExistence type="predicted"/>
<organism evidence="2 4">
    <name type="scientific">Formosa algae</name>
    <dbReference type="NCBI Taxonomy" id="225843"/>
    <lineage>
        <taxon>Bacteria</taxon>
        <taxon>Pseudomonadati</taxon>
        <taxon>Bacteroidota</taxon>
        <taxon>Flavobacteriia</taxon>
        <taxon>Flavobacteriales</taxon>
        <taxon>Flavobacteriaceae</taxon>
        <taxon>Formosa</taxon>
    </lineage>
</organism>
<dbReference type="Proteomes" id="UP001231587">
    <property type="component" value="Unassembled WGS sequence"/>
</dbReference>
<sequence>MNYILAINPKHEIIKNTILTLMLVMGSLFIFKMTSKLESSEKHFVKAIQDEHKDIDVAVLPTAVTQAVKKDFKAATISKAYVTYDEDYKLELNVNSSIKTVYITAIGIWISK</sequence>
<dbReference type="RefSeq" id="WP_146035181.1">
    <property type="nucleotide sequence ID" value="NZ_JAGGJQ010000004.1"/>
</dbReference>